<dbReference type="AlphaFoldDB" id="A0A9D1GQ20"/>
<gene>
    <name evidence="7" type="ORF">IAD46_00435</name>
</gene>
<feature type="domain" description="Large ribosomal subunit protein uL15/eL18" evidence="6">
    <location>
        <begin position="331"/>
        <end position="400"/>
    </location>
</feature>
<reference evidence="7" key="2">
    <citation type="journal article" date="2021" name="PeerJ">
        <title>Extensive microbial diversity within the chicken gut microbiome revealed by metagenomics and culture.</title>
        <authorList>
            <person name="Gilroy R."/>
            <person name="Ravi A."/>
            <person name="Getino M."/>
            <person name="Pursley I."/>
            <person name="Horton D.L."/>
            <person name="Alikhan N.F."/>
            <person name="Baker D."/>
            <person name="Gharbi K."/>
            <person name="Hall N."/>
            <person name="Watson M."/>
            <person name="Adriaenssens E.M."/>
            <person name="Foster-Nyarko E."/>
            <person name="Jarju S."/>
            <person name="Secka A."/>
            <person name="Antonio M."/>
            <person name="Oren A."/>
            <person name="Chaudhuri R.R."/>
            <person name="La Ragione R."/>
            <person name="Hildebrand F."/>
            <person name="Pallen M.J."/>
        </authorList>
    </citation>
    <scope>NUCLEOTIDE SEQUENCE</scope>
    <source>
        <strain evidence="7">ChiW17-6978</strain>
    </source>
</reference>
<evidence type="ECO:0000256" key="4">
    <source>
        <dbReference type="RuleBase" id="RU003889"/>
    </source>
</evidence>
<feature type="transmembrane region" description="Helical" evidence="5">
    <location>
        <begin position="24"/>
        <end position="44"/>
    </location>
</feature>
<keyword evidence="2" id="KW-0687">Ribonucleoprotein</keyword>
<proteinExistence type="predicted"/>
<dbReference type="GO" id="GO:1990904">
    <property type="term" value="C:ribonucleoprotein complex"/>
    <property type="evidence" value="ECO:0007669"/>
    <property type="project" value="UniProtKB-KW"/>
</dbReference>
<evidence type="ECO:0000256" key="5">
    <source>
        <dbReference type="SAM" id="Phobius"/>
    </source>
</evidence>
<evidence type="ECO:0000313" key="7">
    <source>
        <dbReference type="EMBL" id="HIT49470.1"/>
    </source>
</evidence>
<dbReference type="EMBL" id="DVLF01000015">
    <property type="protein sequence ID" value="HIT49470.1"/>
    <property type="molecule type" value="Genomic_DNA"/>
</dbReference>
<organism evidence="7 8">
    <name type="scientific">Candidatus Pelethenecus faecipullorum</name>
    <dbReference type="NCBI Taxonomy" id="2840900"/>
    <lineage>
        <taxon>Bacteria</taxon>
        <taxon>Bacillati</taxon>
        <taxon>Mycoplasmatota</taxon>
        <taxon>Mollicutes</taxon>
        <taxon>Candidatus Pelethenecus</taxon>
    </lineage>
</organism>
<dbReference type="GO" id="GO:0005840">
    <property type="term" value="C:ribosome"/>
    <property type="evidence" value="ECO:0007669"/>
    <property type="project" value="UniProtKB-KW"/>
</dbReference>
<protein>
    <recommendedName>
        <fullName evidence="3 4">50S ribosomal protein L15</fullName>
    </recommendedName>
</protein>
<dbReference type="SUPFAM" id="SSF52080">
    <property type="entry name" value="Ribosomal proteins L15p and L18e"/>
    <property type="match status" value="1"/>
</dbReference>
<evidence type="ECO:0000256" key="1">
    <source>
        <dbReference type="ARBA" id="ARBA00022980"/>
    </source>
</evidence>
<comment type="caution">
    <text evidence="7">The sequence shown here is derived from an EMBL/GenBank/DDBJ whole genome shotgun (WGS) entry which is preliminary data.</text>
</comment>
<dbReference type="InterPro" id="IPR036227">
    <property type="entry name" value="Ribosomal_uL15/eL18_sf"/>
</dbReference>
<keyword evidence="5" id="KW-1133">Transmembrane helix</keyword>
<evidence type="ECO:0000256" key="2">
    <source>
        <dbReference type="ARBA" id="ARBA00023274"/>
    </source>
</evidence>
<dbReference type="InterPro" id="IPR021131">
    <property type="entry name" value="Ribosomal_uL15/eL18"/>
</dbReference>
<evidence type="ECO:0000313" key="8">
    <source>
        <dbReference type="Proteomes" id="UP000886758"/>
    </source>
</evidence>
<keyword evidence="1 7" id="KW-0689">Ribosomal protein</keyword>
<evidence type="ECO:0000256" key="3">
    <source>
        <dbReference type="ARBA" id="ARBA00035497"/>
    </source>
</evidence>
<sequence>MTQVTKKIYGIPFFTLFLFPVTEVVIIALIVGFLILVLLAVWFIRRRQSKKNVKAMEQVIASKIQEQAPEKNDEVLSDEQEVKPLLEEMIATFEEPMEQEQPDDQEEKEEVMIQDASGKTVYIVYNYSLEARLIQSSEEIQRWYQILSSCLIASGLKKRSSWKKESYYLGRTTYAKLTFRGKMLSLYVALEARDVADLNYPYQEVGAVKAHQATPIQLKIRSNRAVKKALELIGIVRLKYGLEEKNAEEKEFVLLPFQTKEELIREKKIKVKVYGEDSEEYDLEQIPLDAKIRHAIPLSKVSVDEVAVLPESYAKTDQTEETKALGTRKGIINIDTLSAYFENGDTVDLAVLKEKKLIPLKTDLLKVLARGTLDKQLTVKAHDFSDDAVKMIHALNGKAVRLCVKK</sequence>
<reference evidence="7" key="1">
    <citation type="submission" date="2020-10" db="EMBL/GenBank/DDBJ databases">
        <authorList>
            <person name="Gilroy R."/>
        </authorList>
    </citation>
    <scope>NUCLEOTIDE SEQUENCE</scope>
    <source>
        <strain evidence="7">ChiW17-6978</strain>
    </source>
</reference>
<evidence type="ECO:0000259" key="6">
    <source>
        <dbReference type="Pfam" id="PF00828"/>
    </source>
</evidence>
<dbReference type="Pfam" id="PF00828">
    <property type="entry name" value="Ribosomal_L27A"/>
    <property type="match status" value="1"/>
</dbReference>
<keyword evidence="5" id="KW-0472">Membrane</keyword>
<dbReference type="Gene3D" id="3.100.10.10">
    <property type="match status" value="1"/>
</dbReference>
<dbReference type="Proteomes" id="UP000886758">
    <property type="component" value="Unassembled WGS sequence"/>
</dbReference>
<accession>A0A9D1GQ20</accession>
<name>A0A9D1GQ20_9MOLU</name>
<keyword evidence="5" id="KW-0812">Transmembrane</keyword>